<gene>
    <name evidence="17" type="ORF">JK363_03480</name>
</gene>
<keyword evidence="7" id="KW-0547">Nucleotide-binding</keyword>
<feature type="compositionally biased region" description="Basic and acidic residues" evidence="13">
    <location>
        <begin position="901"/>
        <end position="915"/>
    </location>
</feature>
<dbReference type="GO" id="GO:0016301">
    <property type="term" value="F:kinase activity"/>
    <property type="evidence" value="ECO:0007669"/>
    <property type="project" value="UniProtKB-KW"/>
</dbReference>
<dbReference type="InterPro" id="IPR013587">
    <property type="entry name" value="Nitrate/nitrite_sensing"/>
</dbReference>
<dbReference type="Gene3D" id="6.10.340.10">
    <property type="match status" value="1"/>
</dbReference>
<dbReference type="PANTHER" id="PTHR44936">
    <property type="entry name" value="SENSOR PROTEIN CREC"/>
    <property type="match status" value="1"/>
</dbReference>
<evidence type="ECO:0000256" key="9">
    <source>
        <dbReference type="ARBA" id="ARBA00022840"/>
    </source>
</evidence>
<comment type="caution">
    <text evidence="17">The sequence shown here is derived from an EMBL/GenBank/DDBJ whole genome shotgun (WGS) entry which is preliminary data.</text>
</comment>
<keyword evidence="8 17" id="KW-0418">Kinase</keyword>
<evidence type="ECO:0000256" key="2">
    <source>
        <dbReference type="ARBA" id="ARBA00004370"/>
    </source>
</evidence>
<feature type="compositionally biased region" description="Basic and acidic residues" evidence="13">
    <location>
        <begin position="874"/>
        <end position="893"/>
    </location>
</feature>
<evidence type="ECO:0000256" key="8">
    <source>
        <dbReference type="ARBA" id="ARBA00022777"/>
    </source>
</evidence>
<keyword evidence="11" id="KW-0902">Two-component regulatory system</keyword>
<feature type="compositionally biased region" description="Basic and acidic residues" evidence="13">
    <location>
        <begin position="9"/>
        <end position="21"/>
    </location>
</feature>
<proteinExistence type="predicted"/>
<dbReference type="EMBL" id="JAERRF010000002">
    <property type="protein sequence ID" value="MBL1095756.1"/>
    <property type="molecule type" value="Genomic_DNA"/>
</dbReference>
<dbReference type="Pfam" id="PF08376">
    <property type="entry name" value="NIT"/>
    <property type="match status" value="1"/>
</dbReference>
<keyword evidence="9" id="KW-0067">ATP-binding</keyword>
<evidence type="ECO:0000313" key="17">
    <source>
        <dbReference type="EMBL" id="MBL1095756.1"/>
    </source>
</evidence>
<dbReference type="Proteomes" id="UP000634229">
    <property type="component" value="Unassembled WGS sequence"/>
</dbReference>
<keyword evidence="5" id="KW-0808">Transferase</keyword>
<dbReference type="PROSITE" id="PS50885">
    <property type="entry name" value="HAMP"/>
    <property type="match status" value="1"/>
</dbReference>
<feature type="compositionally biased region" description="Pro residues" evidence="13">
    <location>
        <begin position="671"/>
        <end position="680"/>
    </location>
</feature>
<keyword evidence="6 14" id="KW-0812">Transmembrane</keyword>
<evidence type="ECO:0000256" key="11">
    <source>
        <dbReference type="ARBA" id="ARBA00023012"/>
    </source>
</evidence>
<reference evidence="17 18" key="1">
    <citation type="submission" date="2021-01" db="EMBL/GenBank/DDBJ databases">
        <title>WGS of actinomycetes isolated from Thailand.</title>
        <authorList>
            <person name="Thawai C."/>
        </authorList>
    </citation>
    <scope>NUCLEOTIDE SEQUENCE [LARGE SCALE GENOMIC DNA]</scope>
    <source>
        <strain evidence="17 18">CA1R205</strain>
    </source>
</reference>
<evidence type="ECO:0000256" key="14">
    <source>
        <dbReference type="SAM" id="Phobius"/>
    </source>
</evidence>
<accession>A0ABS1N7A9</accession>
<dbReference type="PROSITE" id="PS50109">
    <property type="entry name" value="HIS_KIN"/>
    <property type="match status" value="1"/>
</dbReference>
<evidence type="ECO:0000256" key="6">
    <source>
        <dbReference type="ARBA" id="ARBA00022692"/>
    </source>
</evidence>
<dbReference type="RefSeq" id="WP_201871277.1">
    <property type="nucleotide sequence ID" value="NZ_JAERRF010000002.1"/>
</dbReference>
<evidence type="ECO:0000256" key="13">
    <source>
        <dbReference type="SAM" id="MobiDB-lite"/>
    </source>
</evidence>
<feature type="domain" description="HAMP" evidence="16">
    <location>
        <begin position="347"/>
        <end position="401"/>
    </location>
</feature>
<keyword evidence="18" id="KW-1185">Reference proteome</keyword>
<evidence type="ECO:0000259" key="15">
    <source>
        <dbReference type="PROSITE" id="PS50109"/>
    </source>
</evidence>
<dbReference type="Gene3D" id="3.30.565.10">
    <property type="entry name" value="Histidine kinase-like ATPase, C-terminal domain"/>
    <property type="match status" value="1"/>
</dbReference>
<dbReference type="InterPro" id="IPR036890">
    <property type="entry name" value="HATPase_C_sf"/>
</dbReference>
<sequence>MRKKRLRGTKREPGGEPRLQDLRVGTARRRPARVRNRLAASIALVAVAVLGAGAPAVLMALDDSTDAQRLVGLARTNRDAVALAHSLADERDVMTAYVAAGRTTASGGGVSESQRARVDQQVQEVRQEVPASVRRLLGNLPRLRQQALTGHGSALDVFTSYTTAVQALNKVSATLTRRLPADTGSGAAALGPLGRATEQASATRGLLAAALAGGGAQPTLTSAAQRTQVREQSALADFHQLAPDRARESYDRTVNGTEVTAAERYTTRLTDQGRLSAGDLQVDEDRVEAALSARITRMRGVESALASAEITTLARLRDDAVTALEVRIALVGGALLLAVGISVQTARSMTRPLAALRLGTRRVAADPTSEEPVGWTGRDDEFADAVRAVNELHASAVRAQERAVGLGAERTRLVGERQRLADQRDALRRERDEVAARLEGLRARVHGSFVGLALRTLGLIERQLAVIEGMEEQEQDPDRLQTLFQLDHLATGMRRYSENLLVIAGSENTSGHPGPVPLLDVLRASISEVERYDRVQIQSLPPHAQVAGYAADSISHLVAELLENATSFSPPDAPVQVSGWLLESGEVMLSIQDEGIGMTPERRAELNDRLADPVSDHCQGPRPEDPLGLGLYVVTRLAARHGVRVRLREQQPGGVAAVVVLPTKILPAGPPGAGLPPAPPAGAGAVRSDVGLPAFPGSEAEANSNALPSPARSVPAAAVDPAPAPARGEEQYPMEPTPPRGHPAPETAEDPPVLPRRTPKSATASVSAAAAQDPSERTIEFAAPQNTTGELVRGHGIRPVGADAWGPAVTDPYAIGPDEHTRAAEHPRTDKGLPKRTPKSVEHHEPGVRERTGAVDAEELRRRLGGFQRGAMKGRRDAEAEIAARGEGREHGPRGSATEHTGAHDEGDTVEEARR</sequence>
<evidence type="ECO:0000256" key="7">
    <source>
        <dbReference type="ARBA" id="ARBA00022741"/>
    </source>
</evidence>
<dbReference type="PANTHER" id="PTHR44936:SF9">
    <property type="entry name" value="SENSOR PROTEIN CREC"/>
    <property type="match status" value="1"/>
</dbReference>
<feature type="coiled-coil region" evidence="12">
    <location>
        <begin position="410"/>
        <end position="444"/>
    </location>
</feature>
<organism evidence="17 18">
    <name type="scientific">Streptomyces coffeae</name>
    <dbReference type="NCBI Taxonomy" id="621382"/>
    <lineage>
        <taxon>Bacteria</taxon>
        <taxon>Bacillati</taxon>
        <taxon>Actinomycetota</taxon>
        <taxon>Actinomycetes</taxon>
        <taxon>Kitasatosporales</taxon>
        <taxon>Streptomycetaceae</taxon>
        <taxon>Streptomyces</taxon>
    </lineage>
</organism>
<comment type="subcellular location">
    <subcellularLocation>
        <location evidence="2">Membrane</location>
    </subcellularLocation>
</comment>
<evidence type="ECO:0000256" key="4">
    <source>
        <dbReference type="ARBA" id="ARBA00022553"/>
    </source>
</evidence>
<feature type="domain" description="Histidine kinase" evidence="15">
    <location>
        <begin position="554"/>
        <end position="665"/>
    </location>
</feature>
<feature type="compositionally biased region" description="Low complexity" evidence="13">
    <location>
        <begin position="761"/>
        <end position="771"/>
    </location>
</feature>
<feature type="compositionally biased region" description="Basic and acidic residues" evidence="13">
    <location>
        <begin position="817"/>
        <end position="862"/>
    </location>
</feature>
<name>A0ABS1N7A9_9ACTN</name>
<dbReference type="InterPro" id="IPR003660">
    <property type="entry name" value="HAMP_dom"/>
</dbReference>
<feature type="compositionally biased region" description="Low complexity" evidence="13">
    <location>
        <begin position="708"/>
        <end position="721"/>
    </location>
</feature>
<feature type="region of interest" description="Disordered" evidence="13">
    <location>
        <begin position="1"/>
        <end position="28"/>
    </location>
</feature>
<comment type="catalytic activity">
    <reaction evidence="1">
        <text>ATP + protein L-histidine = ADP + protein N-phospho-L-histidine.</text>
        <dbReference type="EC" id="2.7.13.3"/>
    </reaction>
</comment>
<dbReference type="Pfam" id="PF02518">
    <property type="entry name" value="HATPase_c"/>
    <property type="match status" value="1"/>
</dbReference>
<keyword evidence="10 14" id="KW-1133">Transmembrane helix</keyword>
<evidence type="ECO:0000256" key="12">
    <source>
        <dbReference type="SAM" id="Coils"/>
    </source>
</evidence>
<feature type="region of interest" description="Disordered" evidence="13">
    <location>
        <begin position="671"/>
        <end position="778"/>
    </location>
</feature>
<evidence type="ECO:0000256" key="10">
    <source>
        <dbReference type="ARBA" id="ARBA00022989"/>
    </source>
</evidence>
<protein>
    <recommendedName>
        <fullName evidence="3">histidine kinase</fullName>
        <ecNumber evidence="3">2.7.13.3</ecNumber>
    </recommendedName>
</protein>
<feature type="region of interest" description="Disordered" evidence="13">
    <location>
        <begin position="814"/>
        <end position="915"/>
    </location>
</feature>
<dbReference type="SMART" id="SM00387">
    <property type="entry name" value="HATPase_c"/>
    <property type="match status" value="1"/>
</dbReference>
<dbReference type="InterPro" id="IPR005467">
    <property type="entry name" value="His_kinase_dom"/>
</dbReference>
<dbReference type="InterPro" id="IPR003594">
    <property type="entry name" value="HATPase_dom"/>
</dbReference>
<evidence type="ECO:0000256" key="3">
    <source>
        <dbReference type="ARBA" id="ARBA00012438"/>
    </source>
</evidence>
<feature type="transmembrane region" description="Helical" evidence="14">
    <location>
        <begin position="38"/>
        <end position="61"/>
    </location>
</feature>
<evidence type="ECO:0000256" key="1">
    <source>
        <dbReference type="ARBA" id="ARBA00000085"/>
    </source>
</evidence>
<dbReference type="SUPFAM" id="SSF55874">
    <property type="entry name" value="ATPase domain of HSP90 chaperone/DNA topoisomerase II/histidine kinase"/>
    <property type="match status" value="1"/>
</dbReference>
<evidence type="ECO:0000259" key="16">
    <source>
        <dbReference type="PROSITE" id="PS50885"/>
    </source>
</evidence>
<dbReference type="InterPro" id="IPR050980">
    <property type="entry name" value="2C_sensor_his_kinase"/>
</dbReference>
<evidence type="ECO:0000256" key="5">
    <source>
        <dbReference type="ARBA" id="ARBA00022679"/>
    </source>
</evidence>
<keyword evidence="14" id="KW-0472">Membrane</keyword>
<keyword evidence="12" id="KW-0175">Coiled coil</keyword>
<dbReference type="EC" id="2.7.13.3" evidence="3"/>
<keyword evidence="4" id="KW-0597">Phosphoprotein</keyword>
<evidence type="ECO:0000313" key="18">
    <source>
        <dbReference type="Proteomes" id="UP000634229"/>
    </source>
</evidence>